<dbReference type="RefSeq" id="WP_266997881.1">
    <property type="nucleotide sequence ID" value="NZ_CP107955.1"/>
</dbReference>
<dbReference type="EMBL" id="JARAKF010000006">
    <property type="protein sequence ID" value="MDU9002107.1"/>
    <property type="molecule type" value="Genomic_DNA"/>
</dbReference>
<proteinExistence type="predicted"/>
<reference evidence="1 2" key="1">
    <citation type="submission" date="2023-02" db="EMBL/GenBank/DDBJ databases">
        <authorList>
            <person name="Maleckis M."/>
        </authorList>
    </citation>
    <scope>NUCLEOTIDE SEQUENCE [LARGE SCALE GENOMIC DNA]</scope>
    <source>
        <strain evidence="1 2">P8-A2</strain>
    </source>
</reference>
<gene>
    <name evidence="1" type="ORF">PU648_60085</name>
</gene>
<evidence type="ECO:0000313" key="1">
    <source>
        <dbReference type="EMBL" id="MDU9002107.1"/>
    </source>
</evidence>
<evidence type="ECO:0000313" key="2">
    <source>
        <dbReference type="Proteomes" id="UP001257627"/>
    </source>
</evidence>
<protein>
    <submittedName>
        <fullName evidence="1">Uncharacterized protein</fullName>
    </submittedName>
</protein>
<sequence length="173" mass="18240">MSSSSENRVGVGQIYSALVALRAEPVMDPETRPDGPQPEDRLRLLGALLAAVELEITAATRIDDEFYQGFTGVIGGWAETVGADEAPAYLVIINRLQRTAVQMMQPEDEEKRPGQAASVAAAIAGADLLAAQLAADYGSLDGARHSLNRAEGSLANIVVGMHVLRVGLGDVED</sequence>
<comment type="caution">
    <text evidence="1">The sequence shown here is derived from an EMBL/GenBank/DDBJ whole genome shotgun (WGS) entry which is preliminary data.</text>
</comment>
<organism evidence="1 2">
    <name type="scientific">Streptomyces mirabilis</name>
    <dbReference type="NCBI Taxonomy" id="68239"/>
    <lineage>
        <taxon>Bacteria</taxon>
        <taxon>Bacillati</taxon>
        <taxon>Actinomycetota</taxon>
        <taxon>Actinomycetes</taxon>
        <taxon>Kitasatosporales</taxon>
        <taxon>Streptomycetaceae</taxon>
        <taxon>Streptomyces</taxon>
    </lineage>
</organism>
<keyword evidence="2" id="KW-1185">Reference proteome</keyword>
<accession>A0ABU3V7F9</accession>
<name>A0ABU3V7F9_9ACTN</name>
<dbReference type="Proteomes" id="UP001257627">
    <property type="component" value="Unassembled WGS sequence"/>
</dbReference>